<dbReference type="Proteomes" id="UP001408789">
    <property type="component" value="Unassembled WGS sequence"/>
</dbReference>
<name>A0AAP0GR47_9ASTR</name>
<proteinExistence type="predicted"/>
<evidence type="ECO:0000313" key="2">
    <source>
        <dbReference type="EMBL" id="KAK9057582.1"/>
    </source>
</evidence>
<evidence type="ECO:0000313" key="3">
    <source>
        <dbReference type="Proteomes" id="UP001408789"/>
    </source>
</evidence>
<dbReference type="PANTHER" id="PTHR31390:SF17">
    <property type="entry name" value="TUBBY C-TERMINAL-LIKE DOMAIN-CONTAINING PROTEIN"/>
    <property type="match status" value="1"/>
</dbReference>
<comment type="caution">
    <text evidence="2">The sequence shown here is derived from an EMBL/GenBank/DDBJ whole genome shotgun (WGS) entry which is preliminary data.</text>
</comment>
<gene>
    <name evidence="2" type="ORF">SSX86_022418</name>
</gene>
<feature type="region of interest" description="Disordered" evidence="1">
    <location>
        <begin position="153"/>
        <end position="185"/>
    </location>
</feature>
<dbReference type="AlphaFoldDB" id="A0AAP0GR47"/>
<feature type="region of interest" description="Disordered" evidence="1">
    <location>
        <begin position="109"/>
        <end position="139"/>
    </location>
</feature>
<feature type="compositionally biased region" description="Polar residues" evidence="1">
    <location>
        <begin position="170"/>
        <end position="185"/>
    </location>
</feature>
<accession>A0AAP0GR47</accession>
<reference evidence="2 3" key="1">
    <citation type="submission" date="2024-04" db="EMBL/GenBank/DDBJ databases">
        <title>The reference genome of an endangered Asteraceae, Deinandra increscens subsp. villosa, native to the Central Coast of California.</title>
        <authorList>
            <person name="Guilliams M."/>
            <person name="Hasenstab-Lehman K."/>
            <person name="Meyer R."/>
            <person name="Mcevoy S."/>
        </authorList>
    </citation>
    <scope>NUCLEOTIDE SEQUENCE [LARGE SCALE GENOMIC DNA]</scope>
    <source>
        <tissue evidence="2">Leaf</tissue>
    </source>
</reference>
<dbReference type="EMBL" id="JBCNJP010000023">
    <property type="protein sequence ID" value="KAK9057582.1"/>
    <property type="molecule type" value="Genomic_DNA"/>
</dbReference>
<keyword evidence="3" id="KW-1185">Reference proteome</keyword>
<protein>
    <submittedName>
        <fullName evidence="2">Uncharacterized protein</fullName>
    </submittedName>
</protein>
<organism evidence="2 3">
    <name type="scientific">Deinandra increscens subsp. villosa</name>
    <dbReference type="NCBI Taxonomy" id="3103831"/>
    <lineage>
        <taxon>Eukaryota</taxon>
        <taxon>Viridiplantae</taxon>
        <taxon>Streptophyta</taxon>
        <taxon>Embryophyta</taxon>
        <taxon>Tracheophyta</taxon>
        <taxon>Spermatophyta</taxon>
        <taxon>Magnoliopsida</taxon>
        <taxon>eudicotyledons</taxon>
        <taxon>Gunneridae</taxon>
        <taxon>Pentapetalae</taxon>
        <taxon>asterids</taxon>
        <taxon>campanulids</taxon>
        <taxon>Asterales</taxon>
        <taxon>Asteraceae</taxon>
        <taxon>Asteroideae</taxon>
        <taxon>Heliantheae alliance</taxon>
        <taxon>Madieae</taxon>
        <taxon>Madiinae</taxon>
        <taxon>Deinandra</taxon>
    </lineage>
</organism>
<sequence>MPKTGDPSSAQSNYGQTLRDQFELEKRRHSCADFRYEEVKSRLNMLAPPSSQSEKVGNKDEIATHMSNLPSYLGTRKETTDKALSFGVMDWGRLQKWQYQQFNKCPPSSSYSSPLFSTEGSTPRPTKCQRRPPAGQRPHRVTLQSHFETSSCSRNVNKVPDSYPPKVQESESSIHTGNCKSNSASLKGKMKIQDPFYSTKDIGRIERERTIVLSPIISHENSEKDEKRRSFQNNSTFVEKRSSFSSKNSDLNTGNLTASKPRSMSPVRRFSFSYAKRTESPVSRTETAGKNTRVSNRPPSSPLRRLFEPLFHLKAANSHQYTENLREDSQIKANSNLDSRNDMCESTSTRQAIFQSAVKNGRPLFTFAIENNNNNILAATVRDLSSSTKDNSNHWIYTFFTIDEMKKKNGSWLSSIKKDKGQGYAPCVTAQMMVTNRSIYNSDTREFSLFRVDPYDELAAIVVKFSRNVEGEEKNQERFSTTVILPSGEKHGVSSDCKPSPLTDRWRSGGVCDCGGWDLGCRLRTLTNQVQSSGRSDSPSGQFELFFQGDVMNKNHFFSLCPIKEGIFSIEYDSSVSPLQAFSICISVAECRKSSQQQESTTYVARKVKNDLNPVRFASFPPLSPAGRV</sequence>
<feature type="compositionally biased region" description="Polar residues" evidence="1">
    <location>
        <begin position="115"/>
        <end position="124"/>
    </location>
</feature>
<feature type="compositionally biased region" description="Polar residues" evidence="1">
    <location>
        <begin position="231"/>
        <end position="262"/>
    </location>
</feature>
<evidence type="ECO:0000256" key="1">
    <source>
        <dbReference type="SAM" id="MobiDB-lite"/>
    </source>
</evidence>
<feature type="compositionally biased region" description="Polar residues" evidence="1">
    <location>
        <begin position="280"/>
        <end position="298"/>
    </location>
</feature>
<dbReference type="PANTHER" id="PTHR31390">
    <property type="entry name" value="EXPRESSED PROTEIN"/>
    <property type="match status" value="1"/>
</dbReference>
<feature type="compositionally biased region" description="Basic and acidic residues" evidence="1">
    <location>
        <begin position="220"/>
        <end position="229"/>
    </location>
</feature>
<dbReference type="InterPro" id="IPR021916">
    <property type="entry name" value="DUF3527"/>
</dbReference>
<feature type="region of interest" description="Disordered" evidence="1">
    <location>
        <begin position="275"/>
        <end position="301"/>
    </location>
</feature>
<feature type="region of interest" description="Disordered" evidence="1">
    <location>
        <begin position="220"/>
        <end position="263"/>
    </location>
</feature>
<dbReference type="Pfam" id="PF12043">
    <property type="entry name" value="DUF3527"/>
    <property type="match status" value="1"/>
</dbReference>